<name>A0A377I458_HAEPH</name>
<reference evidence="2 3" key="1">
    <citation type="submission" date="2018-06" db="EMBL/GenBank/DDBJ databases">
        <authorList>
            <consortium name="Pathogen Informatics"/>
            <person name="Doyle S."/>
        </authorList>
    </citation>
    <scope>NUCLEOTIDE SEQUENCE [LARGE SCALE GENOMIC DNA]</scope>
    <source>
        <strain evidence="2 3">NCTC10794</strain>
    </source>
</reference>
<evidence type="ECO:0000256" key="1">
    <source>
        <dbReference type="SAM" id="MobiDB-lite"/>
    </source>
</evidence>
<dbReference type="AlphaFoldDB" id="A0A377I458"/>
<organism evidence="2 3">
    <name type="scientific">Haemophilus parahaemolyticus</name>
    <dbReference type="NCBI Taxonomy" id="735"/>
    <lineage>
        <taxon>Bacteria</taxon>
        <taxon>Pseudomonadati</taxon>
        <taxon>Pseudomonadota</taxon>
        <taxon>Gammaproteobacteria</taxon>
        <taxon>Pasteurellales</taxon>
        <taxon>Pasteurellaceae</taxon>
        <taxon>Haemophilus</taxon>
    </lineage>
</organism>
<dbReference type="RefSeq" id="WP_119223081.1">
    <property type="nucleotide sequence ID" value="NZ_UGHH01000002.1"/>
</dbReference>
<evidence type="ECO:0000313" key="3">
    <source>
        <dbReference type="Proteomes" id="UP000254867"/>
    </source>
</evidence>
<protein>
    <recommendedName>
        <fullName evidence="4">Protein CopB</fullName>
    </recommendedName>
</protein>
<dbReference type="Proteomes" id="UP000254867">
    <property type="component" value="Unassembled WGS sequence"/>
</dbReference>
<feature type="region of interest" description="Disordered" evidence="1">
    <location>
        <begin position="1"/>
        <end position="20"/>
    </location>
</feature>
<accession>A0A377I458</accession>
<gene>
    <name evidence="2" type="ORF">NCTC10794_01857</name>
</gene>
<proteinExistence type="predicted"/>
<dbReference type="EMBL" id="UGHH01000002">
    <property type="protein sequence ID" value="STO64780.1"/>
    <property type="molecule type" value="Genomic_DNA"/>
</dbReference>
<evidence type="ECO:0000313" key="2">
    <source>
        <dbReference type="EMBL" id="STO64780.1"/>
    </source>
</evidence>
<evidence type="ECO:0008006" key="4">
    <source>
        <dbReference type="Google" id="ProtNLM"/>
    </source>
</evidence>
<sequence length="71" mass="8029">MANAQTEHSKALRAKTANERNKRLREAGLVKAITLQLPTETAEEFNAILKELGNSRTESVKTLCEFYRLHS</sequence>